<evidence type="ECO:0000256" key="12">
    <source>
        <dbReference type="ARBA" id="ARBA00032581"/>
    </source>
</evidence>
<dbReference type="PANTHER" id="PTHR43730:SF1">
    <property type="entry name" value="BETA-MANNOSIDASE"/>
    <property type="match status" value="1"/>
</dbReference>
<dbReference type="InterPro" id="IPR006103">
    <property type="entry name" value="Glyco_hydro_2_cat"/>
</dbReference>
<dbReference type="Pfam" id="PF00703">
    <property type="entry name" value="Glyco_hydro_2"/>
    <property type="match status" value="1"/>
</dbReference>
<evidence type="ECO:0000259" key="13">
    <source>
        <dbReference type="Pfam" id="PF00703"/>
    </source>
</evidence>
<evidence type="ECO:0000256" key="2">
    <source>
        <dbReference type="ARBA" id="ARBA00003150"/>
    </source>
</evidence>
<evidence type="ECO:0000256" key="5">
    <source>
        <dbReference type="ARBA" id="ARBA00012754"/>
    </source>
</evidence>
<dbReference type="SUPFAM" id="SSF49785">
    <property type="entry name" value="Galactose-binding domain-like"/>
    <property type="match status" value="1"/>
</dbReference>
<gene>
    <name evidence="17" type="ORF">E1757_11005</name>
</gene>
<dbReference type="Gene3D" id="2.60.40.10">
    <property type="entry name" value="Immunoglobulins"/>
    <property type="match status" value="2"/>
</dbReference>
<dbReference type="EMBL" id="SMRT01000004">
    <property type="protein sequence ID" value="TDF98034.1"/>
    <property type="molecule type" value="Genomic_DNA"/>
</dbReference>
<comment type="catalytic activity">
    <reaction evidence="1">
        <text>Hydrolysis of terminal, non-reducing beta-D-mannose residues in beta-D-mannosides.</text>
        <dbReference type="EC" id="3.2.1.25"/>
    </reaction>
</comment>
<dbReference type="Pfam" id="PF17753">
    <property type="entry name" value="Ig_mannosidase"/>
    <property type="match status" value="1"/>
</dbReference>
<evidence type="ECO:0000256" key="9">
    <source>
        <dbReference type="ARBA" id="ARBA00023157"/>
    </source>
</evidence>
<dbReference type="GO" id="GO:0004567">
    <property type="term" value="F:beta-mannosidase activity"/>
    <property type="evidence" value="ECO:0007669"/>
    <property type="project" value="UniProtKB-EC"/>
</dbReference>
<dbReference type="Pfam" id="PF02836">
    <property type="entry name" value="Glyco_hydro_2_C"/>
    <property type="match status" value="1"/>
</dbReference>
<dbReference type="InterPro" id="IPR006102">
    <property type="entry name" value="Ig-like_GH2"/>
</dbReference>
<proteinExistence type="inferred from homology"/>
<evidence type="ECO:0000256" key="1">
    <source>
        <dbReference type="ARBA" id="ARBA00000829"/>
    </source>
</evidence>
<dbReference type="InterPro" id="IPR017853">
    <property type="entry name" value="GH"/>
</dbReference>
<keyword evidence="8" id="KW-0378">Hydrolase</keyword>
<keyword evidence="7" id="KW-0732">Signal</keyword>
<evidence type="ECO:0000256" key="6">
    <source>
        <dbReference type="ARBA" id="ARBA00015707"/>
    </source>
</evidence>
<evidence type="ECO:0000256" key="7">
    <source>
        <dbReference type="ARBA" id="ARBA00022729"/>
    </source>
</evidence>
<dbReference type="GO" id="GO:0005975">
    <property type="term" value="P:carbohydrate metabolic process"/>
    <property type="evidence" value="ECO:0007669"/>
    <property type="project" value="InterPro"/>
</dbReference>
<evidence type="ECO:0000256" key="10">
    <source>
        <dbReference type="ARBA" id="ARBA00023180"/>
    </source>
</evidence>
<evidence type="ECO:0000256" key="8">
    <source>
        <dbReference type="ARBA" id="ARBA00022801"/>
    </source>
</evidence>
<dbReference type="Pfam" id="PF22666">
    <property type="entry name" value="Glyco_hydro_2_N2"/>
    <property type="match status" value="1"/>
</dbReference>
<dbReference type="InterPro" id="IPR008979">
    <property type="entry name" value="Galactose-bd-like_sf"/>
</dbReference>
<dbReference type="GO" id="GO:0006516">
    <property type="term" value="P:glycoprotein catabolic process"/>
    <property type="evidence" value="ECO:0007669"/>
    <property type="project" value="TreeGrafter"/>
</dbReference>
<keyword evidence="9" id="KW-1015">Disulfide bond</keyword>
<dbReference type="EC" id="3.2.1.25" evidence="5"/>
<sequence length="834" mass="96143">MKLITELNEGWEIRQCVPSESLNPQTGELNGEHGWIKTAVPAQVHEILLKEGLIEDPALYGKGKECLWVAEHDWLYKLEFSGLSGRKQGDRTYLHFRGLDTLVDIYLNGQHLAYHNDMYLPLRVEVTELLQETNLLLLHFHSPYEFMKHAEYPEEWTGKIRRSRLIRKNDQDFTDYLGAKPYLTRIGIYDRVCLEIVDGMEITETDIASRLSDGYGQGSVTVNVHGSGLVAGASVLITVAGPDRQTAAQYIGFVHSDSAEAWSHNAELAVNRPQLWWPRGYGEQPLYEISVSLVANDETKDSVVKRIGFRDVQMVQPFDFWINQKQVKLWGAQSVQIQGITHCWDDEKSNRLLDLLENGNMNAQRIWGGADRYGDSFYEEADKRGILIWQEFFHDYGMYPDTKEYRELCRREAEYQVKRLKHHPSLLFWCGGNECFMGAEFELPVVPYIGGEIFLEDYKSVCETLDPDRYYHINSPYGGAYCNDPLEGDTHSYTNTWYVPGADYPVMIAEEIRTSPPSMKSFVKYMGEARAWPADYSGMITSRSPYPWPDTWTEQTSAMGWKKIPPIELFYDADSLESAIYKFGAAHGYYLRKILENNRRGKPASDPDGERICKGHFVCRWNDTWPVIYGSMIDYYFEPYIPYYAVKRAYEPVLLSFEVQNFIYMWIVNDSASEVEGTLFIKLFNPVKNEFVQEIRTDVRAAPGESRLVTDLNAFKQFSREYILFACLIDSEGGVIARTNDFVDIEKKLRFPEARLHMDINGDIVTLTTDTFARSIELSGDHEGDEFGWLFEDNYFDLLPREVKRVKIMGKHSKGTIRAKAYYSPHITEGGFER</sequence>
<evidence type="ECO:0000256" key="4">
    <source>
        <dbReference type="ARBA" id="ARBA00011245"/>
    </source>
</evidence>
<name>A0A4V2ZTR4_9BACL</name>
<feature type="domain" description="Beta-mannosidase Ig-fold" evidence="15">
    <location>
        <begin position="757"/>
        <end position="810"/>
    </location>
</feature>
<keyword evidence="11" id="KW-0326">Glycosidase</keyword>
<dbReference type="Gene3D" id="3.20.20.80">
    <property type="entry name" value="Glycosidases"/>
    <property type="match status" value="1"/>
</dbReference>
<comment type="function">
    <text evidence="2">Exoglycosidase that cleaves the single beta-linked mannose residue from the non-reducing end of all N-linked glycoprotein oligosaccharides.</text>
</comment>
<dbReference type="InterPro" id="IPR050887">
    <property type="entry name" value="Beta-mannosidase_GH2"/>
</dbReference>
<feature type="domain" description="Beta-mannosidase-like galactose-binding" evidence="16">
    <location>
        <begin position="28"/>
        <end position="188"/>
    </location>
</feature>
<keyword evidence="18" id="KW-1185">Reference proteome</keyword>
<comment type="subunit">
    <text evidence="4">Monomer.</text>
</comment>
<dbReference type="SUPFAM" id="SSF49303">
    <property type="entry name" value="beta-Galactosidase/glucuronidase domain"/>
    <property type="match status" value="2"/>
</dbReference>
<dbReference type="Gene3D" id="2.60.120.260">
    <property type="entry name" value="Galactose-binding domain-like"/>
    <property type="match status" value="1"/>
</dbReference>
<evidence type="ECO:0000259" key="15">
    <source>
        <dbReference type="Pfam" id="PF17753"/>
    </source>
</evidence>
<dbReference type="InterPro" id="IPR054593">
    <property type="entry name" value="Beta-mannosidase-like_N2"/>
</dbReference>
<accession>A0A4V2ZTR4</accession>
<evidence type="ECO:0000256" key="11">
    <source>
        <dbReference type="ARBA" id="ARBA00023295"/>
    </source>
</evidence>
<feature type="domain" description="Glycoside hydrolase family 2 immunoglobulin-like beta-sandwich" evidence="13">
    <location>
        <begin position="202"/>
        <end position="310"/>
    </location>
</feature>
<evidence type="ECO:0000259" key="14">
    <source>
        <dbReference type="Pfam" id="PF02836"/>
    </source>
</evidence>
<dbReference type="PANTHER" id="PTHR43730">
    <property type="entry name" value="BETA-MANNOSIDASE"/>
    <property type="match status" value="1"/>
</dbReference>
<dbReference type="InterPro" id="IPR013783">
    <property type="entry name" value="Ig-like_fold"/>
</dbReference>
<dbReference type="InterPro" id="IPR041625">
    <property type="entry name" value="Beta-mannosidase_Ig"/>
</dbReference>
<evidence type="ECO:0000259" key="16">
    <source>
        <dbReference type="Pfam" id="PF22666"/>
    </source>
</evidence>
<dbReference type="SUPFAM" id="SSF51445">
    <property type="entry name" value="(Trans)glycosidases"/>
    <property type="match status" value="1"/>
</dbReference>
<comment type="similarity">
    <text evidence="3">Belongs to the glycosyl hydrolase 2 family.</text>
</comment>
<evidence type="ECO:0000313" key="18">
    <source>
        <dbReference type="Proteomes" id="UP000295636"/>
    </source>
</evidence>
<evidence type="ECO:0000313" key="17">
    <source>
        <dbReference type="EMBL" id="TDF98034.1"/>
    </source>
</evidence>
<protein>
    <recommendedName>
        <fullName evidence="6">Beta-mannosidase</fullName>
        <ecNumber evidence="5">3.2.1.25</ecNumber>
    </recommendedName>
    <alternativeName>
        <fullName evidence="12">Lysosomal beta A mannosidase</fullName>
    </alternativeName>
</protein>
<dbReference type="RefSeq" id="WP_133227736.1">
    <property type="nucleotide sequence ID" value="NZ_SMRT01000004.1"/>
</dbReference>
<reference evidence="17 18" key="1">
    <citation type="submission" date="2019-03" db="EMBL/GenBank/DDBJ databases">
        <title>This is whole genome sequence of Paenibacillus sp MS74 strain.</title>
        <authorList>
            <person name="Trinh H.N."/>
        </authorList>
    </citation>
    <scope>NUCLEOTIDE SEQUENCE [LARGE SCALE GENOMIC DNA]</scope>
    <source>
        <strain evidence="17 18">MS74</strain>
    </source>
</reference>
<comment type="caution">
    <text evidence="17">The sequence shown here is derived from an EMBL/GenBank/DDBJ whole genome shotgun (WGS) entry which is preliminary data.</text>
</comment>
<dbReference type="InterPro" id="IPR036156">
    <property type="entry name" value="Beta-gal/glucu_dom_sf"/>
</dbReference>
<evidence type="ECO:0000256" key="3">
    <source>
        <dbReference type="ARBA" id="ARBA00007401"/>
    </source>
</evidence>
<dbReference type="AlphaFoldDB" id="A0A4V2ZTR4"/>
<organism evidence="17 18">
    <name type="scientific">Paenibacillus piri</name>
    <dbReference type="NCBI Taxonomy" id="2547395"/>
    <lineage>
        <taxon>Bacteria</taxon>
        <taxon>Bacillati</taxon>
        <taxon>Bacillota</taxon>
        <taxon>Bacilli</taxon>
        <taxon>Bacillales</taxon>
        <taxon>Paenibacillaceae</taxon>
        <taxon>Paenibacillus</taxon>
    </lineage>
</organism>
<dbReference type="OrthoDB" id="9801077at2"/>
<feature type="domain" description="Glycoside hydrolase family 2 catalytic" evidence="14">
    <location>
        <begin position="363"/>
        <end position="442"/>
    </location>
</feature>
<keyword evidence="10" id="KW-0325">Glycoprotein</keyword>
<dbReference type="Proteomes" id="UP000295636">
    <property type="component" value="Unassembled WGS sequence"/>
</dbReference>